<keyword evidence="7" id="KW-1185">Reference proteome</keyword>
<evidence type="ECO:0000256" key="3">
    <source>
        <dbReference type="ARBA" id="ARBA00023295"/>
    </source>
</evidence>
<evidence type="ECO:0000256" key="2">
    <source>
        <dbReference type="ARBA" id="ARBA00022801"/>
    </source>
</evidence>
<organism evidence="6 7">
    <name type="scientific">Malassezia equina</name>
    <dbReference type="NCBI Taxonomy" id="1381935"/>
    <lineage>
        <taxon>Eukaryota</taxon>
        <taxon>Fungi</taxon>
        <taxon>Dikarya</taxon>
        <taxon>Basidiomycota</taxon>
        <taxon>Ustilaginomycotina</taxon>
        <taxon>Malasseziomycetes</taxon>
        <taxon>Malasseziales</taxon>
        <taxon>Malasseziaceae</taxon>
        <taxon>Malassezia</taxon>
    </lineage>
</organism>
<dbReference type="GO" id="GO:0046557">
    <property type="term" value="F:glucan endo-1,6-beta-glucosidase activity"/>
    <property type="evidence" value="ECO:0007669"/>
    <property type="project" value="TreeGrafter"/>
</dbReference>
<keyword evidence="2" id="KW-0378">Hydrolase</keyword>
<sequence>MFKVFNIAAIALALAAAVSATERGMTTGSGSGTPSDFPRHAPSYDWAFAPYTTEDCTGSPVDVSSHGSSHFFGYSSCANMSFHQDDNIKAVKLWVNEDEPEKQFRMCNFPHKETAKSHCHSVTVKPNSWQCVVMITNENGTPVGNKTMHDIHQFASPVQELKVIMEEEYHPFTKSELMGVRVVTSSHASQDGLWLNPFDGQAKTVGNNCTVLPDYWPKSSLDVWFPPYDSEKAEMMRYRFQSGVNLGSWFVTEKWMAPSLFQCVHEGEKGELAILHGYGNTSQGIQSARALLEKHWDTWITVDDFDKMRYQYNINSVRIPIGYWNLPGAQFTKDTPFEAWSDVYKNSWKYVRRAIEMAADRDMGVLLDLHAAYGSQNGQENSGYNGFRVEFFWPENQKRTKEALVWIANDLKDVTNLVGIELLNEPWNEPGLGGWFESTAKAIHDIGGNAAQLPVYYSHPATPQNSSSAKNKPTFTAYDTHQYYTFVDRNAPVSDILDKVQGSVHEKLVALQKATGDRLVVGEWSCALDPGSLSGNAKEHAKQRLEFCQRQIESYRNASSAMYFWSYKYEDCKFWGGWCFDDMYRKYIGSYDGYGLSLSESKQVFTQMSMFPTPMNAIMVPPWSSSHSKAQGFKDGFDIAKKLATTHPISRLGFKGEFIRIMWGRRSKHNAGLDLDDYSQGFEDGVTHIPQFGTENI</sequence>
<name>A0AAF0IYW6_9BASI</name>
<feature type="domain" description="Glycoside hydrolase family 5" evidence="5">
    <location>
        <begin position="293"/>
        <end position="568"/>
    </location>
</feature>
<dbReference type="Gene3D" id="3.20.20.80">
    <property type="entry name" value="Glycosidases"/>
    <property type="match status" value="1"/>
</dbReference>
<dbReference type="InterPro" id="IPR050386">
    <property type="entry name" value="Glycosyl_hydrolase_5"/>
</dbReference>
<dbReference type="Pfam" id="PF00150">
    <property type="entry name" value="Cellulase"/>
    <property type="match status" value="1"/>
</dbReference>
<keyword evidence="4" id="KW-0732">Signal</keyword>
<dbReference type="Proteomes" id="UP001214415">
    <property type="component" value="Chromosome 3"/>
</dbReference>
<dbReference type="SUPFAM" id="SSF51445">
    <property type="entry name" value="(Trans)glycosidases"/>
    <property type="match status" value="1"/>
</dbReference>
<dbReference type="EMBL" id="CP119902">
    <property type="protein sequence ID" value="WFD23364.1"/>
    <property type="molecule type" value="Genomic_DNA"/>
</dbReference>
<gene>
    <name evidence="6" type="ORF">MEQU1_002053</name>
</gene>
<dbReference type="PANTHER" id="PTHR31297">
    <property type="entry name" value="GLUCAN ENDO-1,6-BETA-GLUCOSIDASE B"/>
    <property type="match status" value="1"/>
</dbReference>
<evidence type="ECO:0000259" key="5">
    <source>
        <dbReference type="Pfam" id="PF00150"/>
    </source>
</evidence>
<dbReference type="GO" id="GO:0005576">
    <property type="term" value="C:extracellular region"/>
    <property type="evidence" value="ECO:0007669"/>
    <property type="project" value="TreeGrafter"/>
</dbReference>
<proteinExistence type="inferred from homology"/>
<protein>
    <recommendedName>
        <fullName evidence="5">Glycoside hydrolase family 5 domain-containing protein</fullName>
    </recommendedName>
</protein>
<comment type="similarity">
    <text evidence="1">Belongs to the glycosyl hydrolase 5 (cellulase A) family.</text>
</comment>
<feature type="chain" id="PRO_5041985853" description="Glycoside hydrolase family 5 domain-containing protein" evidence="4">
    <location>
        <begin position="21"/>
        <end position="697"/>
    </location>
</feature>
<dbReference type="GO" id="GO:0009251">
    <property type="term" value="P:glucan catabolic process"/>
    <property type="evidence" value="ECO:0007669"/>
    <property type="project" value="TreeGrafter"/>
</dbReference>
<dbReference type="InterPro" id="IPR017853">
    <property type="entry name" value="GH"/>
</dbReference>
<dbReference type="PANTHER" id="PTHR31297:SF43">
    <property type="entry name" value="GLUCAN 1,3-BETA-GLUCOSIDASE 3"/>
    <property type="match status" value="1"/>
</dbReference>
<evidence type="ECO:0000313" key="6">
    <source>
        <dbReference type="EMBL" id="WFD23364.1"/>
    </source>
</evidence>
<evidence type="ECO:0000256" key="4">
    <source>
        <dbReference type="SAM" id="SignalP"/>
    </source>
</evidence>
<accession>A0AAF0IYW6</accession>
<feature type="signal peptide" evidence="4">
    <location>
        <begin position="1"/>
        <end position="20"/>
    </location>
</feature>
<reference evidence="6" key="1">
    <citation type="submission" date="2023-03" db="EMBL/GenBank/DDBJ databases">
        <title>Mating type loci evolution in Malassezia.</title>
        <authorList>
            <person name="Coelho M.A."/>
        </authorList>
    </citation>
    <scope>NUCLEOTIDE SEQUENCE</scope>
    <source>
        <strain evidence="6">CBS 12830</strain>
    </source>
</reference>
<dbReference type="AlphaFoldDB" id="A0AAF0IYW6"/>
<keyword evidence="3" id="KW-0326">Glycosidase</keyword>
<evidence type="ECO:0000256" key="1">
    <source>
        <dbReference type="ARBA" id="ARBA00005641"/>
    </source>
</evidence>
<dbReference type="InterPro" id="IPR001547">
    <property type="entry name" value="Glyco_hydro_5"/>
</dbReference>
<evidence type="ECO:0000313" key="7">
    <source>
        <dbReference type="Proteomes" id="UP001214415"/>
    </source>
</evidence>
<dbReference type="GO" id="GO:0009986">
    <property type="term" value="C:cell surface"/>
    <property type="evidence" value="ECO:0007669"/>
    <property type="project" value="TreeGrafter"/>
</dbReference>